<name>A0A9P7RN33_9AGAR</name>
<reference evidence="2" key="1">
    <citation type="journal article" date="2021" name="Genome Biol. Evol.">
        <title>The assembled and annotated genome of the fairy-ring fungus Marasmius oreades.</title>
        <authorList>
            <person name="Hiltunen M."/>
            <person name="Ament-Velasquez S.L."/>
            <person name="Johannesson H."/>
        </authorList>
    </citation>
    <scope>NUCLEOTIDE SEQUENCE</scope>
    <source>
        <strain evidence="2">03SP1</strain>
    </source>
</reference>
<dbReference type="AlphaFoldDB" id="A0A9P7RN33"/>
<feature type="compositionally biased region" description="Basic and acidic residues" evidence="1">
    <location>
        <begin position="492"/>
        <end position="510"/>
    </location>
</feature>
<gene>
    <name evidence="2" type="ORF">E1B28_002129</name>
</gene>
<feature type="region of interest" description="Disordered" evidence="1">
    <location>
        <begin position="69"/>
        <end position="91"/>
    </location>
</feature>
<dbReference type="RefSeq" id="XP_043002641.1">
    <property type="nucleotide sequence ID" value="XM_043159043.1"/>
</dbReference>
<evidence type="ECO:0000313" key="3">
    <source>
        <dbReference type="Proteomes" id="UP001049176"/>
    </source>
</evidence>
<dbReference type="EMBL" id="CM032190">
    <property type="protein sequence ID" value="KAG7086170.1"/>
    <property type="molecule type" value="Genomic_DNA"/>
</dbReference>
<feature type="compositionally biased region" description="Polar residues" evidence="1">
    <location>
        <begin position="519"/>
        <end position="532"/>
    </location>
</feature>
<dbReference type="Proteomes" id="UP001049176">
    <property type="component" value="Chromosome 10"/>
</dbReference>
<comment type="caution">
    <text evidence="2">The sequence shown here is derived from an EMBL/GenBank/DDBJ whole genome shotgun (WGS) entry which is preliminary data.</text>
</comment>
<dbReference type="GeneID" id="66071205"/>
<organism evidence="2 3">
    <name type="scientific">Marasmius oreades</name>
    <name type="common">fairy-ring Marasmius</name>
    <dbReference type="NCBI Taxonomy" id="181124"/>
    <lineage>
        <taxon>Eukaryota</taxon>
        <taxon>Fungi</taxon>
        <taxon>Dikarya</taxon>
        <taxon>Basidiomycota</taxon>
        <taxon>Agaricomycotina</taxon>
        <taxon>Agaricomycetes</taxon>
        <taxon>Agaricomycetidae</taxon>
        <taxon>Agaricales</taxon>
        <taxon>Marasmiineae</taxon>
        <taxon>Marasmiaceae</taxon>
        <taxon>Marasmius</taxon>
    </lineage>
</organism>
<sequence>MGRQSALPPDQLVWLDSMSQQLLCKIKNNDTDIDTFVKSAEKYWEEYWGPKTPQEKVTKYRKSVQDRFKNNRFRAKGDNSSSGTPGGSASLPTFFSLAQQPAPTPYELFRAERSEEINKAVNKQRENDCMGHQHHLGLLRKELSSEYRSTKSTWIAKARGLQQDKVSDVLSETQCQEVFTAQMEEFLESLLGRGRGKIGNGSFALLYSYRTADNTLKMGCINATANKKAPKLPALFPLEYNQIKSTWGNYCNQTIPLNHDVSLTPAQQLFKCSEDGCPYFPIGQLDPGKTPPVELEDVLRNYFQAQYDYAWSNAGGAGFGPMDWEHVEYSDMLSHGLELRVPIDGDYGYVYQLYNYFDSQLNQPIQVFKIKDTIINLSLSSDCLAAPCAPISPAPEAVQAEPENSSENPSHGTVDSDEVVNSPRTDFSQTLPALANSENGGRDITPDMGNAISDITDRCQTPASPATTSRREVSLIGRQNSEDSSEVDDIEVDRTPSKRARLETSDDSVHVPKKRRKSSQPTKNVGSTSLATPTRRRRSVRVATQNVIELSAADTTGPRTRVIRSGRSGKGTWEEVSVGASDEEEN</sequence>
<feature type="compositionally biased region" description="Polar residues" evidence="1">
    <location>
        <begin position="422"/>
        <end position="439"/>
    </location>
</feature>
<proteinExistence type="predicted"/>
<feature type="compositionally biased region" description="Polar residues" evidence="1">
    <location>
        <begin position="402"/>
        <end position="413"/>
    </location>
</feature>
<evidence type="ECO:0000256" key="1">
    <source>
        <dbReference type="SAM" id="MobiDB-lite"/>
    </source>
</evidence>
<feature type="region of interest" description="Disordered" evidence="1">
    <location>
        <begin position="396"/>
        <end position="586"/>
    </location>
</feature>
<feature type="compositionally biased region" description="Polar residues" evidence="1">
    <location>
        <begin position="542"/>
        <end position="558"/>
    </location>
</feature>
<accession>A0A9P7RN33</accession>
<keyword evidence="3" id="KW-1185">Reference proteome</keyword>
<evidence type="ECO:0000313" key="2">
    <source>
        <dbReference type="EMBL" id="KAG7086170.1"/>
    </source>
</evidence>
<protein>
    <submittedName>
        <fullName evidence="2">Uncharacterized protein</fullName>
    </submittedName>
</protein>
<feature type="compositionally biased region" description="Polar residues" evidence="1">
    <location>
        <begin position="458"/>
        <end position="468"/>
    </location>
</feature>
<dbReference type="KEGG" id="more:E1B28_002129"/>